<dbReference type="EMBL" id="GBXM01013117">
    <property type="protein sequence ID" value="JAH95460.1"/>
    <property type="molecule type" value="Transcribed_RNA"/>
</dbReference>
<dbReference type="AlphaFoldDB" id="A0A0E9X0P8"/>
<accession>A0A0E9X0P8</accession>
<sequence length="75" mass="9033">MVGWNINRRSLFIYNRLILKIQYSHIMQLDALILMHMSFRCIAQNSEKSMPILILNHSSLHTSWNLVWEHLLNHF</sequence>
<reference evidence="1" key="2">
    <citation type="journal article" date="2015" name="Fish Shellfish Immunol.">
        <title>Early steps in the European eel (Anguilla anguilla)-Vibrio vulnificus interaction in the gills: Role of the RtxA13 toxin.</title>
        <authorList>
            <person name="Callol A."/>
            <person name="Pajuelo D."/>
            <person name="Ebbesson L."/>
            <person name="Teles M."/>
            <person name="MacKenzie S."/>
            <person name="Amaro C."/>
        </authorList>
    </citation>
    <scope>NUCLEOTIDE SEQUENCE</scope>
</reference>
<name>A0A0E9X0P8_ANGAN</name>
<protein>
    <submittedName>
        <fullName evidence="1">Uncharacterized protein</fullName>
    </submittedName>
</protein>
<reference evidence="1" key="1">
    <citation type="submission" date="2014-11" db="EMBL/GenBank/DDBJ databases">
        <authorList>
            <person name="Amaro Gonzalez C."/>
        </authorList>
    </citation>
    <scope>NUCLEOTIDE SEQUENCE</scope>
</reference>
<proteinExistence type="predicted"/>
<evidence type="ECO:0000313" key="1">
    <source>
        <dbReference type="EMBL" id="JAH95460.1"/>
    </source>
</evidence>
<organism evidence="1">
    <name type="scientific">Anguilla anguilla</name>
    <name type="common">European freshwater eel</name>
    <name type="synonym">Muraena anguilla</name>
    <dbReference type="NCBI Taxonomy" id="7936"/>
    <lineage>
        <taxon>Eukaryota</taxon>
        <taxon>Metazoa</taxon>
        <taxon>Chordata</taxon>
        <taxon>Craniata</taxon>
        <taxon>Vertebrata</taxon>
        <taxon>Euteleostomi</taxon>
        <taxon>Actinopterygii</taxon>
        <taxon>Neopterygii</taxon>
        <taxon>Teleostei</taxon>
        <taxon>Anguilliformes</taxon>
        <taxon>Anguillidae</taxon>
        <taxon>Anguilla</taxon>
    </lineage>
</organism>